<feature type="region of interest" description="Disordered" evidence="1">
    <location>
        <begin position="55"/>
        <end position="75"/>
    </location>
</feature>
<feature type="compositionally biased region" description="Basic and acidic residues" evidence="1">
    <location>
        <begin position="97"/>
        <end position="118"/>
    </location>
</feature>
<feature type="compositionally biased region" description="Basic residues" evidence="1">
    <location>
        <begin position="119"/>
        <end position="134"/>
    </location>
</feature>
<gene>
    <name evidence="2" type="ORF">ECRA1380_LOCUS6005</name>
</gene>
<evidence type="ECO:0000313" key="2">
    <source>
        <dbReference type="EMBL" id="CAE0381043.1"/>
    </source>
</evidence>
<reference evidence="2" key="1">
    <citation type="submission" date="2021-01" db="EMBL/GenBank/DDBJ databases">
        <authorList>
            <person name="Corre E."/>
            <person name="Pelletier E."/>
            <person name="Niang G."/>
            <person name="Scheremetjew M."/>
            <person name="Finn R."/>
            <person name="Kale V."/>
            <person name="Holt S."/>
            <person name="Cochrane G."/>
            <person name="Meng A."/>
            <person name="Brown T."/>
            <person name="Cohen L."/>
        </authorList>
    </citation>
    <scope>NUCLEOTIDE SEQUENCE</scope>
    <source>
        <strain evidence="2">CT5</strain>
    </source>
</reference>
<feature type="compositionally biased region" description="Polar residues" evidence="1">
    <location>
        <begin position="135"/>
        <end position="155"/>
    </location>
</feature>
<feature type="compositionally biased region" description="Basic and acidic residues" evidence="1">
    <location>
        <begin position="61"/>
        <end position="72"/>
    </location>
</feature>
<feature type="region of interest" description="Disordered" evidence="1">
    <location>
        <begin position="96"/>
        <end position="155"/>
    </location>
</feature>
<name>A0A7S3NQI0_EUPCR</name>
<evidence type="ECO:0000256" key="1">
    <source>
        <dbReference type="SAM" id="MobiDB-lite"/>
    </source>
</evidence>
<protein>
    <submittedName>
        <fullName evidence="2">Uncharacterized protein</fullName>
    </submittedName>
</protein>
<organism evidence="2">
    <name type="scientific">Euplotes crassus</name>
    <dbReference type="NCBI Taxonomy" id="5936"/>
    <lineage>
        <taxon>Eukaryota</taxon>
        <taxon>Sar</taxon>
        <taxon>Alveolata</taxon>
        <taxon>Ciliophora</taxon>
        <taxon>Intramacronucleata</taxon>
        <taxon>Spirotrichea</taxon>
        <taxon>Hypotrichia</taxon>
        <taxon>Euplotida</taxon>
        <taxon>Euplotidae</taxon>
        <taxon>Moneuplotes</taxon>
    </lineage>
</organism>
<proteinExistence type="predicted"/>
<dbReference type="AlphaFoldDB" id="A0A7S3NQI0"/>
<accession>A0A7S3NQI0</accession>
<dbReference type="EMBL" id="HBIK01012917">
    <property type="protein sequence ID" value="CAE0381043.1"/>
    <property type="molecule type" value="Transcribed_RNA"/>
</dbReference>
<sequence length="155" mass="17692">MIILFTMTLLSIFTSVYMMIKAFMQYLDKRDYNIYKMQRIAAKKSLQVMAKAKNGGNEDIGIDKSGARDRKNTSIRLKSSVTTELGLQKGEFLNMKRNVESKDGDKKELPPEYFQDRAGKRKRSKSRKMGRNNKFKSSPRSGNTNATLASAFSKK</sequence>